<dbReference type="Proteomes" id="UP000315949">
    <property type="component" value="Unassembled WGS sequence"/>
</dbReference>
<dbReference type="RefSeq" id="WP_146313082.1">
    <property type="nucleotide sequence ID" value="NZ_VOHE01000006.1"/>
</dbReference>
<proteinExistence type="inferred from homology"/>
<dbReference type="InterPro" id="IPR000847">
    <property type="entry name" value="LysR_HTH_N"/>
</dbReference>
<keyword evidence="4" id="KW-0804">Transcription</keyword>
<protein>
    <submittedName>
        <fullName evidence="6">LysR family transcriptional regulator</fullName>
    </submittedName>
</protein>
<feature type="domain" description="HTH lysR-type" evidence="5">
    <location>
        <begin position="24"/>
        <end position="81"/>
    </location>
</feature>
<comment type="caution">
    <text evidence="6">The sequence shown here is derived from an EMBL/GenBank/DDBJ whole genome shotgun (WGS) entry which is preliminary data.</text>
</comment>
<sequence>MPSRSKSGPEPRPNSPSRFAYKADRLKPLRAFCQTTRLGSVSRAAEALYLSQPAITLQLQALERELGHKLFERSGRRLVPTRAGELLYELARPLVDGIDGLPAAFRNQLRGMDAGELNIAANSSTILYLLPPIVERFRQRHGDVRLSLHNTVSADGTDLLRSDAVDLVVGSMQDVPADLVYEPLHRFKQHLVMPPGHPLADKPDLELADIGQYGLILPPKRQITWRLVDLVFQQNRVPYHVALEVGGWEVIKQYVAMGMGISILSSICLTEADRGRIVTRPLERHFPPRSYGVIMRKGRLPSPQARAFMDLIQPDLFVRRDYYDSGHSER</sequence>
<evidence type="ECO:0000259" key="5">
    <source>
        <dbReference type="PROSITE" id="PS50931"/>
    </source>
</evidence>
<evidence type="ECO:0000256" key="4">
    <source>
        <dbReference type="ARBA" id="ARBA00023163"/>
    </source>
</evidence>
<keyword evidence="7" id="KW-1185">Reference proteome</keyword>
<dbReference type="PROSITE" id="PS50931">
    <property type="entry name" value="HTH_LYSR"/>
    <property type="match status" value="1"/>
</dbReference>
<dbReference type="SUPFAM" id="SSF53850">
    <property type="entry name" value="Periplasmic binding protein-like II"/>
    <property type="match status" value="1"/>
</dbReference>
<dbReference type="GO" id="GO:0003700">
    <property type="term" value="F:DNA-binding transcription factor activity"/>
    <property type="evidence" value="ECO:0007669"/>
    <property type="project" value="InterPro"/>
</dbReference>
<dbReference type="Gene3D" id="1.10.10.10">
    <property type="entry name" value="Winged helix-like DNA-binding domain superfamily/Winged helix DNA-binding domain"/>
    <property type="match status" value="1"/>
</dbReference>
<dbReference type="CDD" id="cd05466">
    <property type="entry name" value="PBP2_LTTR_substrate"/>
    <property type="match status" value="1"/>
</dbReference>
<dbReference type="FunFam" id="1.10.10.10:FF:000001">
    <property type="entry name" value="LysR family transcriptional regulator"/>
    <property type="match status" value="1"/>
</dbReference>
<accession>A0A5C5TXG5</accession>
<dbReference type="InterPro" id="IPR036388">
    <property type="entry name" value="WH-like_DNA-bd_sf"/>
</dbReference>
<evidence type="ECO:0000256" key="3">
    <source>
        <dbReference type="ARBA" id="ARBA00023125"/>
    </source>
</evidence>
<dbReference type="Gene3D" id="3.40.190.290">
    <property type="match status" value="1"/>
</dbReference>
<dbReference type="GO" id="GO:0000976">
    <property type="term" value="F:transcription cis-regulatory region binding"/>
    <property type="evidence" value="ECO:0007669"/>
    <property type="project" value="TreeGrafter"/>
</dbReference>
<dbReference type="InterPro" id="IPR036390">
    <property type="entry name" value="WH_DNA-bd_sf"/>
</dbReference>
<dbReference type="InterPro" id="IPR005119">
    <property type="entry name" value="LysR_subst-bd"/>
</dbReference>
<dbReference type="AlphaFoldDB" id="A0A5C5TXG5"/>
<reference evidence="6 7" key="1">
    <citation type="submission" date="2019-07" db="EMBL/GenBank/DDBJ databases">
        <title>Luteimonas sp. YD-1 nov., isolated from acidic soil.</title>
        <authorList>
            <person name="Zhou J."/>
        </authorList>
    </citation>
    <scope>NUCLEOTIDE SEQUENCE [LARGE SCALE GENOMIC DNA]</scope>
    <source>
        <strain evidence="6 7">YD-1</strain>
    </source>
</reference>
<dbReference type="Pfam" id="PF03466">
    <property type="entry name" value="LysR_substrate"/>
    <property type="match status" value="1"/>
</dbReference>
<evidence type="ECO:0000256" key="2">
    <source>
        <dbReference type="ARBA" id="ARBA00023015"/>
    </source>
</evidence>
<gene>
    <name evidence="6" type="ORF">FQY79_11660</name>
</gene>
<evidence type="ECO:0000313" key="7">
    <source>
        <dbReference type="Proteomes" id="UP000315949"/>
    </source>
</evidence>
<comment type="similarity">
    <text evidence="1">Belongs to the LysR transcriptional regulatory family.</text>
</comment>
<dbReference type="OrthoDB" id="5964649at2"/>
<name>A0A5C5TXG5_9GAMM</name>
<dbReference type="Pfam" id="PF00126">
    <property type="entry name" value="HTH_1"/>
    <property type="match status" value="1"/>
</dbReference>
<dbReference type="EMBL" id="VOHE01000006">
    <property type="protein sequence ID" value="TWT17962.1"/>
    <property type="molecule type" value="Genomic_DNA"/>
</dbReference>
<keyword evidence="3" id="KW-0238">DNA-binding</keyword>
<evidence type="ECO:0000256" key="1">
    <source>
        <dbReference type="ARBA" id="ARBA00009437"/>
    </source>
</evidence>
<evidence type="ECO:0000313" key="6">
    <source>
        <dbReference type="EMBL" id="TWT17962.1"/>
    </source>
</evidence>
<dbReference type="PANTHER" id="PTHR30126">
    <property type="entry name" value="HTH-TYPE TRANSCRIPTIONAL REGULATOR"/>
    <property type="match status" value="1"/>
</dbReference>
<dbReference type="SUPFAM" id="SSF46785">
    <property type="entry name" value="Winged helix' DNA-binding domain"/>
    <property type="match status" value="1"/>
</dbReference>
<keyword evidence="2" id="KW-0805">Transcription regulation</keyword>
<dbReference type="PRINTS" id="PR00039">
    <property type="entry name" value="HTHLYSR"/>
</dbReference>
<organism evidence="6 7">
    <name type="scientific">Luteimonas wenzhouensis</name>
    <dbReference type="NCBI Taxonomy" id="2599615"/>
    <lineage>
        <taxon>Bacteria</taxon>
        <taxon>Pseudomonadati</taxon>
        <taxon>Pseudomonadota</taxon>
        <taxon>Gammaproteobacteria</taxon>
        <taxon>Lysobacterales</taxon>
        <taxon>Lysobacteraceae</taxon>
        <taxon>Luteimonas</taxon>
    </lineage>
</organism>
<dbReference type="PANTHER" id="PTHR30126:SF94">
    <property type="entry name" value="LYSR FAMILY TRANSCRIPTIONAL REGULATOR"/>
    <property type="match status" value="1"/>
</dbReference>